<evidence type="ECO:0000313" key="4">
    <source>
        <dbReference type="Proteomes" id="UP000176204"/>
    </source>
</evidence>
<dbReference type="STRING" id="1679444.PYTT_0773"/>
<dbReference type="OrthoDB" id="199598at2"/>
<feature type="transmembrane region" description="Helical" evidence="2">
    <location>
        <begin position="45"/>
        <end position="64"/>
    </location>
</feature>
<reference evidence="4" key="1">
    <citation type="submission" date="2016-09" db="EMBL/GenBank/DDBJ databases">
        <authorList>
            <person name="Koehorst J."/>
        </authorList>
    </citation>
    <scope>NUCLEOTIDE SEQUENCE [LARGE SCALE GENOMIC DNA]</scope>
</reference>
<dbReference type="RefSeq" id="WP_067776289.1">
    <property type="nucleotide sequence ID" value="NZ_LIGX01000027.1"/>
</dbReference>
<proteinExistence type="predicted"/>
<dbReference type="AlphaFoldDB" id="A0A1C7PBA8"/>
<evidence type="ECO:0000256" key="1">
    <source>
        <dbReference type="SAM" id="MobiDB-lite"/>
    </source>
</evidence>
<protein>
    <submittedName>
        <fullName evidence="3">Uncharacterized protein</fullName>
    </submittedName>
</protein>
<gene>
    <name evidence="3" type="ORF">PYTT_0773</name>
</gene>
<keyword evidence="2" id="KW-0812">Transmembrane</keyword>
<feature type="region of interest" description="Disordered" evidence="1">
    <location>
        <begin position="183"/>
        <end position="202"/>
    </location>
</feature>
<dbReference type="EMBL" id="LT629973">
    <property type="protein sequence ID" value="SEH79140.1"/>
    <property type="molecule type" value="Genomic_DNA"/>
</dbReference>
<keyword evidence="4" id="KW-1185">Reference proteome</keyword>
<dbReference type="KEGG" id="agl:PYTT_0773"/>
<sequence length="202" mass="22222">MTPASTIPAAPAANQQGIAEEIPILDDPVTPEGYLSPEGLGSLEWTLIIAGIILLAGLISWWIVMRKKPTTPPPTAAEKALAEVDELETYKPSLKECALKLSLILRRYISGNTADPALYETHQEFNLRADSLSALPETLQNYTRQLLDYMAALKYEANTPQDEAIAQQIINDTKKLIGDIDRASAPHDNVTNPQEPKRNHAR</sequence>
<evidence type="ECO:0000256" key="2">
    <source>
        <dbReference type="SAM" id="Phobius"/>
    </source>
</evidence>
<dbReference type="Proteomes" id="UP000176204">
    <property type="component" value="Chromosome I"/>
</dbReference>
<organism evidence="3 4">
    <name type="scientific">Akkermansia glycaniphila</name>
    <dbReference type="NCBI Taxonomy" id="1679444"/>
    <lineage>
        <taxon>Bacteria</taxon>
        <taxon>Pseudomonadati</taxon>
        <taxon>Verrucomicrobiota</taxon>
        <taxon>Verrucomicrobiia</taxon>
        <taxon>Verrucomicrobiales</taxon>
        <taxon>Akkermansiaceae</taxon>
        <taxon>Akkermansia</taxon>
    </lineage>
</organism>
<keyword evidence="2" id="KW-0472">Membrane</keyword>
<name>A0A1C7PBA8_9BACT</name>
<accession>A0A1C7PBA8</accession>
<evidence type="ECO:0000313" key="3">
    <source>
        <dbReference type="EMBL" id="SEH79140.1"/>
    </source>
</evidence>
<keyword evidence="2" id="KW-1133">Transmembrane helix</keyword>